<dbReference type="Proteomes" id="UP001157946">
    <property type="component" value="Unassembled WGS sequence"/>
</dbReference>
<evidence type="ECO:0000313" key="3">
    <source>
        <dbReference type="Proteomes" id="UP001157946"/>
    </source>
</evidence>
<protein>
    <submittedName>
        <fullName evidence="2">Uncharacterized protein</fullName>
    </submittedName>
</protein>
<keyword evidence="3" id="KW-1185">Reference proteome</keyword>
<dbReference type="RefSeq" id="WP_284724073.1">
    <property type="nucleotide sequence ID" value="NZ_FXTU01000002.1"/>
</dbReference>
<dbReference type="EMBL" id="FXTU01000002">
    <property type="protein sequence ID" value="SMP12522.1"/>
    <property type="molecule type" value="Genomic_DNA"/>
</dbReference>
<feature type="compositionally biased region" description="Basic and acidic residues" evidence="1">
    <location>
        <begin position="1"/>
        <end position="18"/>
    </location>
</feature>
<accession>A0AA46AEF4</accession>
<reference evidence="2" key="1">
    <citation type="submission" date="2017-05" db="EMBL/GenBank/DDBJ databases">
        <authorList>
            <person name="Varghese N."/>
            <person name="Submissions S."/>
        </authorList>
    </citation>
    <scope>NUCLEOTIDE SEQUENCE</scope>
    <source>
        <strain evidence="2">DSM 45262</strain>
    </source>
</reference>
<evidence type="ECO:0000313" key="2">
    <source>
        <dbReference type="EMBL" id="SMP12522.1"/>
    </source>
</evidence>
<comment type="caution">
    <text evidence="2">The sequence shown here is derived from an EMBL/GenBank/DDBJ whole genome shotgun (WGS) entry which is preliminary data.</text>
</comment>
<gene>
    <name evidence="2" type="ORF">SAMN06265361_102366</name>
</gene>
<name>A0AA46AEF4_9BACL</name>
<evidence type="ECO:0000256" key="1">
    <source>
        <dbReference type="SAM" id="MobiDB-lite"/>
    </source>
</evidence>
<proteinExistence type="predicted"/>
<organism evidence="2 3">
    <name type="scientific">Laceyella tengchongensis</name>
    <dbReference type="NCBI Taxonomy" id="574699"/>
    <lineage>
        <taxon>Bacteria</taxon>
        <taxon>Bacillati</taxon>
        <taxon>Bacillota</taxon>
        <taxon>Bacilli</taxon>
        <taxon>Bacillales</taxon>
        <taxon>Thermoactinomycetaceae</taxon>
        <taxon>Laceyella</taxon>
    </lineage>
</organism>
<sequence length="59" mass="6798">MRDKERNGLTVDGARREVTTPPTKLPSLGAQSLKQAFVIKEILDRPRALRPHRRFGLFR</sequence>
<dbReference type="AlphaFoldDB" id="A0AA46AEF4"/>
<feature type="region of interest" description="Disordered" evidence="1">
    <location>
        <begin position="1"/>
        <end position="27"/>
    </location>
</feature>